<dbReference type="Proteomes" id="UP000271889">
    <property type="component" value="Unassembled WGS sequence"/>
</dbReference>
<gene>
    <name evidence="2" type="ORF">CGOC_LOCUS8629</name>
</gene>
<accession>A0A3P7MB67</accession>
<dbReference type="AlphaFoldDB" id="A0A3P7MB67"/>
<dbReference type="InterPro" id="IPR008197">
    <property type="entry name" value="WAP_dom"/>
</dbReference>
<keyword evidence="3" id="KW-1185">Reference proteome</keyword>
<dbReference type="SMART" id="SM00217">
    <property type="entry name" value="WAP"/>
    <property type="match status" value="1"/>
</dbReference>
<dbReference type="InterPro" id="IPR050514">
    <property type="entry name" value="WAP_four-disulfide_core"/>
</dbReference>
<dbReference type="OrthoDB" id="5804926at2759"/>
<dbReference type="Gene3D" id="4.10.75.10">
    <property type="entry name" value="Elafin-like"/>
    <property type="match status" value="1"/>
</dbReference>
<evidence type="ECO:0000313" key="3">
    <source>
        <dbReference type="Proteomes" id="UP000271889"/>
    </source>
</evidence>
<dbReference type="PANTHER" id="PTHR19441">
    <property type="entry name" value="WHEY ACDIC PROTEIN WAP"/>
    <property type="match status" value="1"/>
</dbReference>
<proteinExistence type="predicted"/>
<dbReference type="EMBL" id="UYRV01104551">
    <property type="protein sequence ID" value="VDN19678.1"/>
    <property type="molecule type" value="Genomic_DNA"/>
</dbReference>
<dbReference type="InterPro" id="IPR036645">
    <property type="entry name" value="Elafin-like_sf"/>
</dbReference>
<feature type="domain" description="WAP" evidence="1">
    <location>
        <begin position="168"/>
        <end position="215"/>
    </location>
</feature>
<organism evidence="2 3">
    <name type="scientific">Cylicostephanus goldi</name>
    <name type="common">Nematode worm</name>
    <dbReference type="NCBI Taxonomy" id="71465"/>
    <lineage>
        <taxon>Eukaryota</taxon>
        <taxon>Metazoa</taxon>
        <taxon>Ecdysozoa</taxon>
        <taxon>Nematoda</taxon>
        <taxon>Chromadorea</taxon>
        <taxon>Rhabditida</taxon>
        <taxon>Rhabditina</taxon>
        <taxon>Rhabditomorpha</taxon>
        <taxon>Strongyloidea</taxon>
        <taxon>Strongylidae</taxon>
        <taxon>Cylicostephanus</taxon>
    </lineage>
</organism>
<dbReference type="PRINTS" id="PR00003">
    <property type="entry name" value="4DISULPHCORE"/>
</dbReference>
<reference evidence="2 3" key="1">
    <citation type="submission" date="2018-11" db="EMBL/GenBank/DDBJ databases">
        <authorList>
            <consortium name="Pathogen Informatics"/>
        </authorList>
    </citation>
    <scope>NUCLEOTIDE SEQUENCE [LARGE SCALE GENOMIC DNA]</scope>
</reference>
<sequence>MFLLLFWLTEPIRGAVFPPLIEDSCGVRPQNCNLLCINGYQRQNNEECACECAADPCQFKLCAIGEHCTVIGGVAGCISNTGAPRHECPRIIGGLCNVQCKTDSDCPGFPIETQLTGQPIQARSFHRLITATANVLPALSEPIRPVNATISPVSLMIDRSFAVKTSIPQTKAGMCPPAGDEKACTTYTKCSDDSECKDVEKCCKNACGSVCVDPTKATNCVHFAIAVKKLPEQKLKYGYVPKCDPSGKVSFEHPSAL</sequence>
<dbReference type="SUPFAM" id="SSF57256">
    <property type="entry name" value="Elafin-like"/>
    <property type="match status" value="1"/>
</dbReference>
<dbReference type="PROSITE" id="PS51390">
    <property type="entry name" value="WAP"/>
    <property type="match status" value="1"/>
</dbReference>
<evidence type="ECO:0000313" key="2">
    <source>
        <dbReference type="EMBL" id="VDN19678.1"/>
    </source>
</evidence>
<dbReference type="PANTHER" id="PTHR19441:SF95">
    <property type="entry name" value="PERLWAPIN ISOFORM X1"/>
    <property type="match status" value="1"/>
</dbReference>
<dbReference type="GO" id="GO:0005615">
    <property type="term" value="C:extracellular space"/>
    <property type="evidence" value="ECO:0007669"/>
    <property type="project" value="TreeGrafter"/>
</dbReference>
<dbReference type="Pfam" id="PF00095">
    <property type="entry name" value="WAP"/>
    <property type="match status" value="1"/>
</dbReference>
<evidence type="ECO:0000259" key="1">
    <source>
        <dbReference type="PROSITE" id="PS51390"/>
    </source>
</evidence>
<name>A0A3P7MB67_CYLGO</name>
<protein>
    <recommendedName>
        <fullName evidence="1">WAP domain-containing protein</fullName>
    </recommendedName>
</protein>
<dbReference type="GO" id="GO:0004867">
    <property type="term" value="F:serine-type endopeptidase inhibitor activity"/>
    <property type="evidence" value="ECO:0007669"/>
    <property type="project" value="TreeGrafter"/>
</dbReference>